<gene>
    <name evidence="1" type="ORF">CS063_01845</name>
</gene>
<accession>A0AC61DKR1</accession>
<sequence length="247" mass="28447">MKRKKYTVLAISFMSFCLLIGRAWAADEAKLIAHRGGCTAGRENTLEALRHAMEQPICAIEVDVQLTKDGQVILCHDENLKGKEREEAPIYSLTYEEVLARDEKIPTLREALRLTKGKISLLIELKSYALQEELVNAVIKELKNQRAINEVELCCFDRELLVRLREKEPTLRLGLLTASYEIAKAEQDFEFLSIHYKVVTQELINQLHAKGKKVYVWTVNRKEEAQWLNQMGVNRIITDRPLELEVL</sequence>
<proteinExistence type="predicted"/>
<evidence type="ECO:0000313" key="2">
    <source>
        <dbReference type="Proteomes" id="UP000224460"/>
    </source>
</evidence>
<dbReference type="Proteomes" id="UP000224460">
    <property type="component" value="Unassembled WGS sequence"/>
</dbReference>
<dbReference type="EMBL" id="PEDL01000001">
    <property type="protein sequence ID" value="PHV72242.1"/>
    <property type="molecule type" value="Genomic_DNA"/>
</dbReference>
<comment type="caution">
    <text evidence="1">The sequence shown here is derived from an EMBL/GenBank/DDBJ whole genome shotgun (WGS) entry which is preliminary data.</text>
</comment>
<protein>
    <submittedName>
        <fullName evidence="1">Uncharacterized protein</fullName>
    </submittedName>
</protein>
<reference evidence="1" key="1">
    <citation type="submission" date="2017-10" db="EMBL/GenBank/DDBJ databases">
        <title>Genome sequence of cellulolytic Lachnospiraceae bacterium XHS1971 isolated from hotspring sediment.</title>
        <authorList>
            <person name="Vasudevan G."/>
            <person name="Joshi A.J."/>
            <person name="Hivarkar S."/>
            <person name="Lanjekar V.B."/>
            <person name="Dhakephalkar P.K."/>
            <person name="Dagar S."/>
        </authorList>
    </citation>
    <scope>NUCLEOTIDE SEQUENCE</scope>
    <source>
        <strain evidence="1">XHS1971</strain>
    </source>
</reference>
<organism evidence="1 2">
    <name type="scientific">Sporanaerobium hydrogeniformans</name>
    <dbReference type="NCBI Taxonomy" id="3072179"/>
    <lineage>
        <taxon>Bacteria</taxon>
        <taxon>Bacillati</taxon>
        <taxon>Bacillota</taxon>
        <taxon>Clostridia</taxon>
        <taxon>Lachnospirales</taxon>
        <taxon>Lachnospiraceae</taxon>
        <taxon>Sporanaerobium</taxon>
    </lineage>
</organism>
<evidence type="ECO:0000313" key="1">
    <source>
        <dbReference type="EMBL" id="PHV72242.1"/>
    </source>
</evidence>
<name>A0AC61DKR1_9FIRM</name>
<keyword evidence="2" id="KW-1185">Reference proteome</keyword>